<sequence>MSLPIIVLDDDIDFDNIELEEEEEQQAEAGYTYKLSTDRIQNNIEDLESVKQAVKKILMTPQFEYEIYSFDYGIDLESLIGREPEEITVLLKRMVREALTYDDRVTSVDNFEIRFSEDECLCEFTVSTVYGEYKEELEVSI</sequence>
<protein>
    <recommendedName>
        <fullName evidence="2">DUF2634 domain-containing protein</fullName>
    </recommendedName>
</protein>
<dbReference type="EMBL" id="BK016204">
    <property type="protein sequence ID" value="DAG02138.1"/>
    <property type="molecule type" value="Genomic_DNA"/>
</dbReference>
<dbReference type="SUPFAM" id="SSF160719">
    <property type="entry name" value="gpW/gp25-like"/>
    <property type="match status" value="1"/>
</dbReference>
<name>A0A8S5V5V4_9CAUD</name>
<dbReference type="Pfam" id="PF10934">
    <property type="entry name" value="Sheath_initiator"/>
    <property type="match status" value="1"/>
</dbReference>
<proteinExistence type="predicted"/>
<dbReference type="Gene3D" id="3.10.450.40">
    <property type="match status" value="1"/>
</dbReference>
<evidence type="ECO:0000313" key="1">
    <source>
        <dbReference type="EMBL" id="DAG02138.1"/>
    </source>
</evidence>
<reference evidence="1" key="1">
    <citation type="journal article" date="2021" name="Proc. Natl. Acad. Sci. U.S.A.">
        <title>A Catalog of Tens of Thousands of Viruses from Human Metagenomes Reveals Hidden Associations with Chronic Diseases.</title>
        <authorList>
            <person name="Tisza M.J."/>
            <person name="Buck C.B."/>
        </authorList>
    </citation>
    <scope>NUCLEOTIDE SEQUENCE</scope>
    <source>
        <strain evidence="1">Ctdd214</strain>
    </source>
</reference>
<organism evidence="1">
    <name type="scientific">Siphoviridae sp. ctdd214</name>
    <dbReference type="NCBI Taxonomy" id="2825581"/>
    <lineage>
        <taxon>Viruses</taxon>
        <taxon>Duplodnaviria</taxon>
        <taxon>Heunggongvirae</taxon>
        <taxon>Uroviricota</taxon>
        <taxon>Caudoviricetes</taxon>
    </lineage>
</organism>
<evidence type="ECO:0008006" key="2">
    <source>
        <dbReference type="Google" id="ProtNLM"/>
    </source>
</evidence>
<dbReference type="InterPro" id="IPR020288">
    <property type="entry name" value="Sheath_initiator"/>
</dbReference>
<accession>A0A8S5V5V4</accession>